<accession>A0A1Y2FCY1</accession>
<evidence type="ECO:0008006" key="3">
    <source>
        <dbReference type="Google" id="ProtNLM"/>
    </source>
</evidence>
<protein>
    <recommendedName>
        <fullName evidence="3">Helicase C-terminal domain-containing protein</fullName>
    </recommendedName>
</protein>
<name>A0A1Y2FCY1_9BASI</name>
<gene>
    <name evidence="1" type="ORF">BCR35DRAFT_84598</name>
</gene>
<dbReference type="AlphaFoldDB" id="A0A1Y2FCY1"/>
<evidence type="ECO:0000313" key="1">
    <source>
        <dbReference type="EMBL" id="ORY81771.1"/>
    </source>
</evidence>
<dbReference type="SUPFAM" id="SSF52540">
    <property type="entry name" value="P-loop containing nucleoside triphosphate hydrolases"/>
    <property type="match status" value="1"/>
</dbReference>
<sequence>MEVELPEWLREIQQHRPSLSYNNLSPKFQCLVKLLAACQPGAETFCGIVFVNRRMDALFIAQILKELTRIIPELDWIRVDCVTDRGHSGPGGGAFVPRTARSKQASVLTAFGEGNANLLVATSVVEEGLDVQAQGTFPSST</sequence>
<dbReference type="InterPro" id="IPR051363">
    <property type="entry name" value="RLR_Helicase"/>
</dbReference>
<keyword evidence="2" id="KW-1185">Reference proteome</keyword>
<dbReference type="InParanoid" id="A0A1Y2FCY1"/>
<dbReference type="OrthoDB" id="416741at2759"/>
<reference evidence="1 2" key="1">
    <citation type="submission" date="2016-07" db="EMBL/GenBank/DDBJ databases">
        <title>Pervasive Adenine N6-methylation of Active Genes in Fungi.</title>
        <authorList>
            <consortium name="DOE Joint Genome Institute"/>
            <person name="Mondo S.J."/>
            <person name="Dannebaum R.O."/>
            <person name="Kuo R.C."/>
            <person name="Labutti K."/>
            <person name="Haridas S."/>
            <person name="Kuo A."/>
            <person name="Salamov A."/>
            <person name="Ahrendt S.R."/>
            <person name="Lipzen A."/>
            <person name="Sullivan W."/>
            <person name="Andreopoulos W.B."/>
            <person name="Clum A."/>
            <person name="Lindquist E."/>
            <person name="Daum C."/>
            <person name="Ramamoorthy G.K."/>
            <person name="Gryganskyi A."/>
            <person name="Culley D."/>
            <person name="Magnuson J.K."/>
            <person name="James T.Y."/>
            <person name="O'Malley M.A."/>
            <person name="Stajich J.E."/>
            <person name="Spatafora J.W."/>
            <person name="Visel A."/>
            <person name="Grigoriev I.V."/>
        </authorList>
    </citation>
    <scope>NUCLEOTIDE SEQUENCE [LARGE SCALE GENOMIC DNA]</scope>
    <source>
        <strain evidence="1 2">62-1032</strain>
    </source>
</reference>
<organism evidence="1 2">
    <name type="scientific">Leucosporidium creatinivorum</name>
    <dbReference type="NCBI Taxonomy" id="106004"/>
    <lineage>
        <taxon>Eukaryota</taxon>
        <taxon>Fungi</taxon>
        <taxon>Dikarya</taxon>
        <taxon>Basidiomycota</taxon>
        <taxon>Pucciniomycotina</taxon>
        <taxon>Microbotryomycetes</taxon>
        <taxon>Leucosporidiales</taxon>
        <taxon>Leucosporidium</taxon>
    </lineage>
</organism>
<dbReference type="GO" id="GO:0005737">
    <property type="term" value="C:cytoplasm"/>
    <property type="evidence" value="ECO:0007669"/>
    <property type="project" value="TreeGrafter"/>
</dbReference>
<comment type="caution">
    <text evidence="1">The sequence shown here is derived from an EMBL/GenBank/DDBJ whole genome shotgun (WGS) entry which is preliminary data.</text>
</comment>
<proteinExistence type="predicted"/>
<dbReference type="PANTHER" id="PTHR14074:SF16">
    <property type="entry name" value="ANTIVIRAL INNATE IMMUNE RESPONSE RECEPTOR RIG-I"/>
    <property type="match status" value="1"/>
</dbReference>
<dbReference type="Gene3D" id="3.40.50.300">
    <property type="entry name" value="P-loop containing nucleotide triphosphate hydrolases"/>
    <property type="match status" value="1"/>
</dbReference>
<dbReference type="InterPro" id="IPR027417">
    <property type="entry name" value="P-loop_NTPase"/>
</dbReference>
<evidence type="ECO:0000313" key="2">
    <source>
        <dbReference type="Proteomes" id="UP000193467"/>
    </source>
</evidence>
<dbReference type="Proteomes" id="UP000193467">
    <property type="component" value="Unassembled WGS sequence"/>
</dbReference>
<dbReference type="PANTHER" id="PTHR14074">
    <property type="entry name" value="HELICASE WITH DEATH DOMAIN-RELATED"/>
    <property type="match status" value="1"/>
</dbReference>
<dbReference type="STRING" id="106004.A0A1Y2FCY1"/>
<dbReference type="EMBL" id="MCGR01000022">
    <property type="protein sequence ID" value="ORY81771.1"/>
    <property type="molecule type" value="Genomic_DNA"/>
</dbReference>